<evidence type="ECO:0000256" key="7">
    <source>
        <dbReference type="SAM" id="Phobius"/>
    </source>
</evidence>
<accession>A0A2U1K7Y2</accession>
<evidence type="ECO:0000256" key="1">
    <source>
        <dbReference type="ARBA" id="ARBA00004651"/>
    </source>
</evidence>
<dbReference type="CDD" id="cd17502">
    <property type="entry name" value="MFS_Azr1_MDR_like"/>
    <property type="match status" value="1"/>
</dbReference>
<dbReference type="SUPFAM" id="SSF103473">
    <property type="entry name" value="MFS general substrate transporter"/>
    <property type="match status" value="1"/>
</dbReference>
<feature type="transmembrane region" description="Helical" evidence="7">
    <location>
        <begin position="365"/>
        <end position="389"/>
    </location>
</feature>
<proteinExistence type="predicted"/>
<evidence type="ECO:0000256" key="5">
    <source>
        <dbReference type="ARBA" id="ARBA00022989"/>
    </source>
</evidence>
<dbReference type="Proteomes" id="UP000245998">
    <property type="component" value="Unassembled WGS sequence"/>
</dbReference>
<dbReference type="AlphaFoldDB" id="A0A2U1K7Y2"/>
<keyword evidence="5 7" id="KW-1133">Transmembrane helix</keyword>
<evidence type="ECO:0000259" key="8">
    <source>
        <dbReference type="PROSITE" id="PS50850"/>
    </source>
</evidence>
<dbReference type="InterPro" id="IPR036259">
    <property type="entry name" value="MFS_trans_sf"/>
</dbReference>
<comment type="caution">
    <text evidence="9">The sequence shown here is derived from an EMBL/GenBank/DDBJ whole genome shotgun (WGS) entry which is preliminary data.</text>
</comment>
<feature type="transmembrane region" description="Helical" evidence="7">
    <location>
        <begin position="20"/>
        <end position="43"/>
    </location>
</feature>
<feature type="transmembrane region" description="Helical" evidence="7">
    <location>
        <begin position="55"/>
        <end position="74"/>
    </location>
</feature>
<feature type="transmembrane region" description="Helical" evidence="7">
    <location>
        <begin position="410"/>
        <end position="428"/>
    </location>
</feature>
<keyword evidence="3" id="KW-1003">Cell membrane</keyword>
<dbReference type="OrthoDB" id="9807274at2"/>
<dbReference type="PANTHER" id="PTHR23501:SF191">
    <property type="entry name" value="VACUOLAR BASIC AMINO ACID TRANSPORTER 4"/>
    <property type="match status" value="1"/>
</dbReference>
<name>A0A2U1K7Y2_9BACI</name>
<dbReference type="InterPro" id="IPR020846">
    <property type="entry name" value="MFS_dom"/>
</dbReference>
<protein>
    <submittedName>
        <fullName evidence="9">MFS transporter</fullName>
    </submittedName>
</protein>
<evidence type="ECO:0000256" key="6">
    <source>
        <dbReference type="ARBA" id="ARBA00023136"/>
    </source>
</evidence>
<evidence type="ECO:0000256" key="4">
    <source>
        <dbReference type="ARBA" id="ARBA00022692"/>
    </source>
</evidence>
<dbReference type="GO" id="GO:0005886">
    <property type="term" value="C:plasma membrane"/>
    <property type="evidence" value="ECO:0007669"/>
    <property type="project" value="UniProtKB-SubCell"/>
</dbReference>
<dbReference type="Gene3D" id="1.20.1720.10">
    <property type="entry name" value="Multidrug resistance protein D"/>
    <property type="match status" value="1"/>
</dbReference>
<feature type="transmembrane region" description="Helical" evidence="7">
    <location>
        <begin position="340"/>
        <end position="359"/>
    </location>
</feature>
<feature type="transmembrane region" description="Helical" evidence="7">
    <location>
        <begin position="207"/>
        <end position="229"/>
    </location>
</feature>
<evidence type="ECO:0000313" key="9">
    <source>
        <dbReference type="EMBL" id="PWA13354.1"/>
    </source>
</evidence>
<dbReference type="FunFam" id="1.20.1720.10:FF:000004">
    <property type="entry name" value="EmrB/QacA family drug resistance transporter"/>
    <property type="match status" value="1"/>
</dbReference>
<comment type="subcellular location">
    <subcellularLocation>
        <location evidence="1">Cell membrane</location>
        <topology evidence="1">Multi-pass membrane protein</topology>
    </subcellularLocation>
</comment>
<gene>
    <name evidence="9" type="ORF">DCC39_00210</name>
</gene>
<dbReference type="PANTHER" id="PTHR23501">
    <property type="entry name" value="MAJOR FACILITATOR SUPERFAMILY"/>
    <property type="match status" value="1"/>
</dbReference>
<dbReference type="RefSeq" id="WP_116552859.1">
    <property type="nucleotide sequence ID" value="NZ_QCZG01000001.1"/>
</dbReference>
<feature type="transmembrane region" description="Helical" evidence="7">
    <location>
        <begin position="235"/>
        <end position="254"/>
    </location>
</feature>
<feature type="transmembrane region" description="Helical" evidence="7">
    <location>
        <begin position="176"/>
        <end position="195"/>
    </location>
</feature>
<dbReference type="EMBL" id="QCZG01000001">
    <property type="protein sequence ID" value="PWA13354.1"/>
    <property type="molecule type" value="Genomic_DNA"/>
</dbReference>
<dbReference type="InterPro" id="IPR011701">
    <property type="entry name" value="MFS"/>
</dbReference>
<dbReference type="GO" id="GO:0022857">
    <property type="term" value="F:transmembrane transporter activity"/>
    <property type="evidence" value="ECO:0007669"/>
    <property type="project" value="InterPro"/>
</dbReference>
<keyword evidence="2" id="KW-0813">Transport</keyword>
<feature type="transmembrane region" description="Helical" evidence="7">
    <location>
        <begin position="275"/>
        <end position="296"/>
    </location>
</feature>
<feature type="transmembrane region" description="Helical" evidence="7">
    <location>
        <begin position="150"/>
        <end position="170"/>
    </location>
</feature>
<dbReference type="Pfam" id="PF07690">
    <property type="entry name" value="MFS_1"/>
    <property type="match status" value="1"/>
</dbReference>
<keyword evidence="10" id="KW-1185">Reference proteome</keyword>
<organism evidence="9 10">
    <name type="scientific">Pueribacillus theae</name>
    <dbReference type="NCBI Taxonomy" id="2171751"/>
    <lineage>
        <taxon>Bacteria</taxon>
        <taxon>Bacillati</taxon>
        <taxon>Bacillota</taxon>
        <taxon>Bacilli</taxon>
        <taxon>Bacillales</taxon>
        <taxon>Bacillaceae</taxon>
        <taxon>Pueribacillus</taxon>
    </lineage>
</organism>
<keyword evidence="4 7" id="KW-0812">Transmembrane</keyword>
<reference evidence="9 10" key="1">
    <citation type="submission" date="2018-04" db="EMBL/GenBank/DDBJ databases">
        <title>Camelliibacillus theae gen. nov., sp. nov., isolated from Pu'er tea.</title>
        <authorList>
            <person name="Niu L."/>
        </authorList>
    </citation>
    <scope>NUCLEOTIDE SEQUENCE [LARGE SCALE GENOMIC DNA]</scope>
    <source>
        <strain evidence="9 10">T8</strain>
    </source>
</reference>
<evidence type="ECO:0000256" key="3">
    <source>
        <dbReference type="ARBA" id="ARBA00022475"/>
    </source>
</evidence>
<dbReference type="Gene3D" id="1.20.1250.20">
    <property type="entry name" value="MFS general substrate transporter like domains"/>
    <property type="match status" value="1"/>
</dbReference>
<feature type="transmembrane region" description="Helical" evidence="7">
    <location>
        <begin position="308"/>
        <end position="333"/>
    </location>
</feature>
<feature type="transmembrane region" description="Helical" evidence="7">
    <location>
        <begin position="119"/>
        <end position="138"/>
    </location>
</feature>
<feature type="transmembrane region" description="Helical" evidence="7">
    <location>
        <begin position="86"/>
        <end position="113"/>
    </location>
</feature>
<evidence type="ECO:0000256" key="2">
    <source>
        <dbReference type="ARBA" id="ARBA00022448"/>
    </source>
</evidence>
<evidence type="ECO:0000313" key="10">
    <source>
        <dbReference type="Proteomes" id="UP000245998"/>
    </source>
</evidence>
<dbReference type="PRINTS" id="PR01036">
    <property type="entry name" value="TCRTETB"/>
</dbReference>
<dbReference type="PROSITE" id="PS50850">
    <property type="entry name" value="MFS"/>
    <property type="match status" value="1"/>
</dbReference>
<keyword evidence="6 7" id="KW-0472">Membrane</keyword>
<feature type="transmembrane region" description="Helical" evidence="7">
    <location>
        <begin position="478"/>
        <end position="497"/>
    </location>
</feature>
<sequence>MSYQNITAANYREKKTHRPLVLTAVILAMFMAAIEGTIVATAMPGIVSDLGNFSLYSWVFSSYLLMQSVSILIYGKLSDLFGRKPIFVFGIITFLIGSLLCGFATSMFALILFRFIQGLGAGAVQPIATTIVGDMYSIEERAKIQGYLSSVWGISAILGPLLGGLLVQYLHWAWIFWLNIPLGILAIIGVVRFLHESPERKKQQIDYTGSLLLLFSVSALMLVFIQGGIAWKWTSFPIICLIAVFFVCFMLFIIQEKRCSEPVMPLKIWKHPLMAFANVATLTSGMIMMGVSTFLPTFVQGVMGKTPIIAGFTLTTMSIGWPIASTIAGRLVIKIGFRTTALLGGLSLVVGAIFFVLLTPSLGPVWAGTASFFVGVGMGLTSTTFIVAIQSSVDWNTRGIATANNMFMRILGNAIGAALLGGILNSQMKRYFLTNSDGIDASLTVDAANVLLNESQRNALPQEALNILKDGLTYALHSVHWGIACLAVFTLVFIFFLPKPNPSPQRKLSQ</sequence>
<feature type="domain" description="Major facilitator superfamily (MFS) profile" evidence="8">
    <location>
        <begin position="21"/>
        <end position="502"/>
    </location>
</feature>